<gene>
    <name evidence="4" type="ORF">DQK91_23100</name>
</gene>
<dbReference type="GO" id="GO:0016787">
    <property type="term" value="F:hydrolase activity"/>
    <property type="evidence" value="ECO:0007669"/>
    <property type="project" value="UniProtKB-KW"/>
</dbReference>
<dbReference type="Gene3D" id="3.60.60.10">
    <property type="entry name" value="Penicillin V Acylase, Chain A"/>
    <property type="match status" value="1"/>
</dbReference>
<comment type="caution">
    <text evidence="4">The sequence shown here is derived from an EMBL/GenBank/DDBJ whole genome shotgun (WGS) entry which is preliminary data.</text>
</comment>
<name>A0A6P1ZCU4_9BACT</name>
<dbReference type="Pfam" id="PF02275">
    <property type="entry name" value="CBAH"/>
    <property type="match status" value="1"/>
</dbReference>
<dbReference type="InterPro" id="IPR052193">
    <property type="entry name" value="Peptidase_C59"/>
</dbReference>
<dbReference type="SUPFAM" id="SSF56235">
    <property type="entry name" value="N-terminal nucleophile aminohydrolases (Ntn hydrolases)"/>
    <property type="match status" value="1"/>
</dbReference>
<evidence type="ECO:0000256" key="1">
    <source>
        <dbReference type="ARBA" id="ARBA00006625"/>
    </source>
</evidence>
<accession>A0A6P1ZCU4</accession>
<dbReference type="InterPro" id="IPR029055">
    <property type="entry name" value="Ntn_hydrolases_N"/>
</dbReference>
<proteinExistence type="inferred from homology"/>
<dbReference type="Proteomes" id="UP000434052">
    <property type="component" value="Unassembled WGS sequence"/>
</dbReference>
<comment type="similarity">
    <text evidence="1">Belongs to the peptidase C59 family.</text>
</comment>
<sequence length="158" mass="17150">VFTKAPSFELHLTHLRQFLNLRPDNWDSAQIGDSKALSLGEGTVLLGLPGDFTPPSRFVRAAVFANSVLKPDDADAAVALGMTLIAGVTISKGISRGVGGDGKPEYDYNQGTTGYDFARKAVYGRTDENKNYKVVQFDKLTMNEGKNLIIPRGQDSRT</sequence>
<feature type="domain" description="Choloylglycine hydrolase/NAAA C-terminal" evidence="3">
    <location>
        <begin position="1"/>
        <end position="145"/>
    </location>
</feature>
<evidence type="ECO:0000259" key="3">
    <source>
        <dbReference type="Pfam" id="PF02275"/>
    </source>
</evidence>
<evidence type="ECO:0000313" key="5">
    <source>
        <dbReference type="Proteomes" id="UP000434052"/>
    </source>
</evidence>
<protein>
    <submittedName>
        <fullName evidence="4">Choloylglycine hydrolase</fullName>
    </submittedName>
</protein>
<feature type="non-terminal residue" evidence="4">
    <location>
        <position position="1"/>
    </location>
</feature>
<evidence type="ECO:0000313" key="4">
    <source>
        <dbReference type="EMBL" id="TVM25553.1"/>
    </source>
</evidence>
<dbReference type="InterPro" id="IPR029132">
    <property type="entry name" value="CBAH/NAAA_C"/>
</dbReference>
<evidence type="ECO:0000256" key="2">
    <source>
        <dbReference type="ARBA" id="ARBA00022801"/>
    </source>
</evidence>
<reference evidence="4 5" key="1">
    <citation type="submission" date="2018-06" db="EMBL/GenBank/DDBJ databases">
        <title>Complete genome of Desulfovibrio marinus P48SEP.</title>
        <authorList>
            <person name="Crispim J.S."/>
            <person name="Vidigal P.M.P."/>
            <person name="Silva L.C.F."/>
            <person name="Araujo L.C."/>
            <person name="Laguardia C.N."/>
            <person name="Dias R.S."/>
            <person name="Sousa M.P."/>
            <person name="Paula S.O."/>
            <person name="Silva C."/>
        </authorList>
    </citation>
    <scope>NUCLEOTIDE SEQUENCE [LARGE SCALE GENOMIC DNA]</scope>
    <source>
        <strain evidence="4 5">P48SEP</strain>
    </source>
</reference>
<dbReference type="PANTHER" id="PTHR35527:SF2">
    <property type="entry name" value="HYDROLASE"/>
    <property type="match status" value="1"/>
</dbReference>
<dbReference type="RefSeq" id="WP_144307619.1">
    <property type="nucleotide sequence ID" value="NZ_QMIF01000272.1"/>
</dbReference>
<dbReference type="AlphaFoldDB" id="A0A6P1ZCU4"/>
<organism evidence="4 5">
    <name type="scientific">Oceanidesulfovibrio marinus</name>
    <dbReference type="NCBI Taxonomy" id="370038"/>
    <lineage>
        <taxon>Bacteria</taxon>
        <taxon>Pseudomonadati</taxon>
        <taxon>Thermodesulfobacteriota</taxon>
        <taxon>Desulfovibrionia</taxon>
        <taxon>Desulfovibrionales</taxon>
        <taxon>Desulfovibrionaceae</taxon>
        <taxon>Oceanidesulfovibrio</taxon>
    </lineage>
</organism>
<keyword evidence="2 4" id="KW-0378">Hydrolase</keyword>
<dbReference type="EMBL" id="QMIF01000272">
    <property type="protein sequence ID" value="TVM25553.1"/>
    <property type="molecule type" value="Genomic_DNA"/>
</dbReference>
<dbReference type="PANTHER" id="PTHR35527">
    <property type="entry name" value="CHOLOYLGLYCINE HYDROLASE"/>
    <property type="match status" value="1"/>
</dbReference>
<dbReference type="OrthoDB" id="1265391at2"/>